<dbReference type="InterPro" id="IPR015421">
    <property type="entry name" value="PyrdxlP-dep_Trfase_major"/>
</dbReference>
<keyword evidence="3" id="KW-0808">Transferase</keyword>
<comment type="cofactor">
    <cofactor evidence="1">
        <name>pyridoxal 5'-phosphate</name>
        <dbReference type="ChEBI" id="CHEBI:597326"/>
    </cofactor>
</comment>
<dbReference type="InterPro" id="IPR050881">
    <property type="entry name" value="LL-DAP_aminotransferase"/>
</dbReference>
<dbReference type="InterPro" id="IPR015422">
    <property type="entry name" value="PyrdxlP-dep_Trfase_small"/>
</dbReference>
<feature type="non-terminal residue" evidence="5">
    <location>
        <position position="393"/>
    </location>
</feature>
<dbReference type="PROSITE" id="PS00105">
    <property type="entry name" value="AA_TRANSFER_CLASS_1"/>
    <property type="match status" value="1"/>
</dbReference>
<dbReference type="Gene3D" id="3.40.640.10">
    <property type="entry name" value="Type I PLP-dependent aspartate aminotransferase-like (Major domain)"/>
    <property type="match status" value="1"/>
</dbReference>
<evidence type="ECO:0000259" key="4">
    <source>
        <dbReference type="Pfam" id="PF00155"/>
    </source>
</evidence>
<dbReference type="AlphaFoldDB" id="A0A382CRI1"/>
<dbReference type="CDD" id="cd00609">
    <property type="entry name" value="AAT_like"/>
    <property type="match status" value="1"/>
</dbReference>
<protein>
    <recommendedName>
        <fullName evidence="4">Aminotransferase class I/classII large domain-containing protein</fullName>
    </recommendedName>
</protein>
<organism evidence="5">
    <name type="scientific">marine metagenome</name>
    <dbReference type="NCBI Taxonomy" id="408172"/>
    <lineage>
        <taxon>unclassified sequences</taxon>
        <taxon>metagenomes</taxon>
        <taxon>ecological metagenomes</taxon>
    </lineage>
</organism>
<keyword evidence="2" id="KW-0032">Aminotransferase</keyword>
<evidence type="ECO:0000256" key="3">
    <source>
        <dbReference type="ARBA" id="ARBA00022679"/>
    </source>
</evidence>
<evidence type="ECO:0000256" key="2">
    <source>
        <dbReference type="ARBA" id="ARBA00022576"/>
    </source>
</evidence>
<dbReference type="Gene3D" id="3.90.1150.10">
    <property type="entry name" value="Aspartate Aminotransferase, domain 1"/>
    <property type="match status" value="1"/>
</dbReference>
<dbReference type="NCBIfam" id="NF004937">
    <property type="entry name" value="PRK06290.1"/>
    <property type="match status" value="1"/>
</dbReference>
<dbReference type="GO" id="GO:0008483">
    <property type="term" value="F:transaminase activity"/>
    <property type="evidence" value="ECO:0007669"/>
    <property type="project" value="UniProtKB-KW"/>
</dbReference>
<accession>A0A382CRI1</accession>
<proteinExistence type="predicted"/>
<dbReference type="InterPro" id="IPR015424">
    <property type="entry name" value="PyrdxlP-dep_Trfase"/>
</dbReference>
<dbReference type="InterPro" id="IPR004839">
    <property type="entry name" value="Aminotransferase_I/II_large"/>
</dbReference>
<dbReference type="Pfam" id="PF00155">
    <property type="entry name" value="Aminotran_1_2"/>
    <property type="match status" value="1"/>
</dbReference>
<dbReference type="SUPFAM" id="SSF53383">
    <property type="entry name" value="PLP-dependent transferases"/>
    <property type="match status" value="1"/>
</dbReference>
<gene>
    <name evidence="5" type="ORF">METZ01_LOCUS181333</name>
</gene>
<dbReference type="PANTHER" id="PTHR42832:SF3">
    <property type="entry name" value="L-GLUTAMINE--4-(METHYLSULFANYL)-2-OXOBUTANOATE AMINOTRANSFERASE"/>
    <property type="match status" value="1"/>
</dbReference>
<evidence type="ECO:0000256" key="1">
    <source>
        <dbReference type="ARBA" id="ARBA00001933"/>
    </source>
</evidence>
<dbReference type="EMBL" id="UINC01035682">
    <property type="protein sequence ID" value="SVB28479.1"/>
    <property type="molecule type" value="Genomic_DNA"/>
</dbReference>
<evidence type="ECO:0000313" key="5">
    <source>
        <dbReference type="EMBL" id="SVB28479.1"/>
    </source>
</evidence>
<dbReference type="GO" id="GO:0030170">
    <property type="term" value="F:pyridoxal phosphate binding"/>
    <property type="evidence" value="ECO:0007669"/>
    <property type="project" value="InterPro"/>
</dbReference>
<name>A0A382CRI1_9ZZZZ</name>
<reference evidence="5" key="1">
    <citation type="submission" date="2018-05" db="EMBL/GenBank/DDBJ databases">
        <authorList>
            <person name="Lanie J.A."/>
            <person name="Ng W.-L."/>
            <person name="Kazmierczak K.M."/>
            <person name="Andrzejewski T.M."/>
            <person name="Davidsen T.M."/>
            <person name="Wayne K.J."/>
            <person name="Tettelin H."/>
            <person name="Glass J.I."/>
            <person name="Rusch D."/>
            <person name="Podicherti R."/>
            <person name="Tsui H.-C.T."/>
            <person name="Winkler M.E."/>
        </authorList>
    </citation>
    <scope>NUCLEOTIDE SEQUENCE</scope>
</reference>
<dbReference type="PANTHER" id="PTHR42832">
    <property type="entry name" value="AMINO ACID AMINOTRANSFERASE"/>
    <property type="match status" value="1"/>
</dbReference>
<dbReference type="InterPro" id="IPR004838">
    <property type="entry name" value="NHTrfase_class1_PyrdxlP-BS"/>
</dbReference>
<sequence length="393" mass="43624">MPGKKNYIQQLFAERLGGNRFGKDSKIYKFEKIKRAKRAAMEANPDKELFDLGVGEPDEMAFPGVIKTLQLETEKPENRGYTDNGIQEFKDAAVKYMENVFGVKGLDPNKHVNHTIGSKPVLAMLPSIFINPGDITLITVPGYPVMGTHTQYLGGEVIHLPLTKENKFLPDLKSISVDVAKRAKLLYINYPNNPTGANATHLFYEEVIEFAKKNDVVVIQDAAYAALNFDEKPTSFLSVPGAMDVGVELHSLSKSYNMTGWRIAFVVGNELVVKGISHVKDNIDSGQFAAIQKAAVHALEHPEITESILNKYRRRLTNLVKALNSVGFDAHMSGGSFFLYVEAPKGIKGGQRFKTGEEFSQYLIKEMMISTVPWDDVGHFTRFSATFAAKGVE</sequence>
<feature type="domain" description="Aminotransferase class I/classII large" evidence="4">
    <location>
        <begin position="48"/>
        <end position="377"/>
    </location>
</feature>